<sequence>MRITFRSLGAAAIAAAACAGLGGPAAAEQTPPGVALLPVHNGEADSVLEIDRSLNLTFGSGTTGSDVVTGPDTE</sequence>
<dbReference type="RefSeq" id="WP_263251596.1">
    <property type="nucleotide sequence ID" value="NZ_BAABLT010000045.1"/>
</dbReference>
<reference evidence="3" key="1">
    <citation type="journal article" date="2019" name="Int. J. Syst. Evol. Microbiol.">
        <title>The Global Catalogue of Microorganisms (GCM) 10K type strain sequencing project: providing services to taxonomists for standard genome sequencing and annotation.</title>
        <authorList>
            <consortium name="The Broad Institute Genomics Platform"/>
            <consortium name="The Broad Institute Genome Sequencing Center for Infectious Disease"/>
            <person name="Wu L."/>
            <person name="Ma J."/>
        </authorList>
    </citation>
    <scope>NUCLEOTIDE SEQUENCE [LARGE SCALE GENOMIC DNA]</scope>
    <source>
        <strain evidence="3">CCUG 56401</strain>
    </source>
</reference>
<evidence type="ECO:0000313" key="3">
    <source>
        <dbReference type="Proteomes" id="UP001597018"/>
    </source>
</evidence>
<proteinExistence type="predicted"/>
<accession>A0ABW3G0Y7</accession>
<keyword evidence="3" id="KW-1185">Reference proteome</keyword>
<evidence type="ECO:0000256" key="1">
    <source>
        <dbReference type="SAM" id="SignalP"/>
    </source>
</evidence>
<evidence type="ECO:0000313" key="2">
    <source>
        <dbReference type="EMBL" id="MFD0922332.1"/>
    </source>
</evidence>
<dbReference type="Proteomes" id="UP001597018">
    <property type="component" value="Unassembled WGS sequence"/>
</dbReference>
<feature type="chain" id="PRO_5047226480" evidence="1">
    <location>
        <begin position="28"/>
        <end position="74"/>
    </location>
</feature>
<protein>
    <submittedName>
        <fullName evidence="2">Uncharacterized protein</fullName>
    </submittedName>
</protein>
<gene>
    <name evidence="2" type="ORF">ACFQ16_21515</name>
</gene>
<comment type="caution">
    <text evidence="2">The sequence shown here is derived from an EMBL/GenBank/DDBJ whole genome shotgun (WGS) entry which is preliminary data.</text>
</comment>
<dbReference type="PROSITE" id="PS51257">
    <property type="entry name" value="PROKAR_LIPOPROTEIN"/>
    <property type="match status" value="1"/>
</dbReference>
<name>A0ABW3G0Y7_9PSEU</name>
<keyword evidence="1" id="KW-0732">Signal</keyword>
<feature type="signal peptide" evidence="1">
    <location>
        <begin position="1"/>
        <end position="27"/>
    </location>
</feature>
<dbReference type="EMBL" id="JBHTIW010000020">
    <property type="protein sequence ID" value="MFD0922332.1"/>
    <property type="molecule type" value="Genomic_DNA"/>
</dbReference>
<organism evidence="2 3">
    <name type="scientific">Saccharopolyspora rosea</name>
    <dbReference type="NCBI Taxonomy" id="524884"/>
    <lineage>
        <taxon>Bacteria</taxon>
        <taxon>Bacillati</taxon>
        <taxon>Actinomycetota</taxon>
        <taxon>Actinomycetes</taxon>
        <taxon>Pseudonocardiales</taxon>
        <taxon>Pseudonocardiaceae</taxon>
        <taxon>Saccharopolyspora</taxon>
    </lineage>
</organism>